<evidence type="ECO:0000256" key="4">
    <source>
        <dbReference type="ARBA" id="ARBA00022801"/>
    </source>
</evidence>
<dbReference type="InterPro" id="IPR036866">
    <property type="entry name" value="RibonucZ/Hydroxyglut_hydro"/>
</dbReference>
<dbReference type="SMART" id="SM00849">
    <property type="entry name" value="Lactamase_B"/>
    <property type="match status" value="1"/>
</dbReference>
<sequence>MTVALYAFTCGHLTMPFKSFLEGEEGTLKVPVPAYLVVHEKGSVLFDTGLNPHAVHEDARYRGQVHKSHEFHVTQHELLPARFEDAGLDISTVTHLVNSHLHFDHAGGNQLAPDVPVIVQKRELEHAREAGLPFGYVAEDFETGQSFNTITGELDLFGDGSVVCLPTPGHTPGHQSLKVATDIGQFVLAGDACYLRRSLDNLHLPRFRHDEEAMLASLRTLRDLQQRGATIMYGHDPDFWKDIPQAPTRLG</sequence>
<dbReference type="PANTHER" id="PTHR42978">
    <property type="entry name" value="QUORUM-QUENCHING LACTONASE YTNP-RELATED-RELATED"/>
    <property type="match status" value="1"/>
</dbReference>
<dbReference type="PATRIC" id="fig|1458461.3.peg.975"/>
<evidence type="ECO:0000313" key="8">
    <source>
        <dbReference type="Proteomes" id="UP000032160"/>
    </source>
</evidence>
<dbReference type="GO" id="GO:0046872">
    <property type="term" value="F:metal ion binding"/>
    <property type="evidence" value="ECO:0007669"/>
    <property type="project" value="UniProtKB-KW"/>
</dbReference>
<dbReference type="Gene3D" id="3.60.15.10">
    <property type="entry name" value="Ribonuclease Z/Hydroxyacylglutathione hydrolase-like"/>
    <property type="match status" value="1"/>
</dbReference>
<evidence type="ECO:0000256" key="1">
    <source>
        <dbReference type="ARBA" id="ARBA00001947"/>
    </source>
</evidence>
<name>X5MEE8_9HYPH</name>
<organism evidence="7 8">
    <name type="scientific">Candidatus Phaeomarinibacter ectocarpi</name>
    <dbReference type="NCBI Taxonomy" id="1458461"/>
    <lineage>
        <taxon>Bacteria</taxon>
        <taxon>Pseudomonadati</taxon>
        <taxon>Pseudomonadota</taxon>
        <taxon>Alphaproteobacteria</taxon>
        <taxon>Hyphomicrobiales</taxon>
        <taxon>Parvibaculaceae</taxon>
        <taxon>Candidatus Phaeomarinibacter</taxon>
    </lineage>
</organism>
<dbReference type="InterPro" id="IPR001279">
    <property type="entry name" value="Metallo-B-lactamas"/>
</dbReference>
<keyword evidence="4" id="KW-0378">Hydrolase</keyword>
<accession>X5MEE8</accession>
<evidence type="ECO:0000259" key="6">
    <source>
        <dbReference type="SMART" id="SM00849"/>
    </source>
</evidence>
<proteinExistence type="inferred from homology"/>
<dbReference type="HOGENOM" id="CLU_030571_3_2_5"/>
<dbReference type="RefSeq" id="WP_043949919.1">
    <property type="nucleotide sequence ID" value="NZ_HG966617.1"/>
</dbReference>
<keyword evidence="8" id="KW-1185">Reference proteome</keyword>
<keyword evidence="3" id="KW-0479">Metal-binding</keyword>
<dbReference type="PANTHER" id="PTHR42978:SF2">
    <property type="entry name" value="102 KBASES UNSTABLE REGION: FROM 1 TO 119443"/>
    <property type="match status" value="1"/>
</dbReference>
<dbReference type="SUPFAM" id="SSF56281">
    <property type="entry name" value="Metallo-hydrolase/oxidoreductase"/>
    <property type="match status" value="1"/>
</dbReference>
<dbReference type="GO" id="GO:0016787">
    <property type="term" value="F:hydrolase activity"/>
    <property type="evidence" value="ECO:0007669"/>
    <property type="project" value="UniProtKB-KW"/>
</dbReference>
<dbReference type="AlphaFoldDB" id="X5MEE8"/>
<evidence type="ECO:0000256" key="2">
    <source>
        <dbReference type="ARBA" id="ARBA00007749"/>
    </source>
</evidence>
<protein>
    <submittedName>
        <fullName evidence="7">AttM/AiiB family protein</fullName>
    </submittedName>
</protein>
<dbReference type="EMBL" id="HG966617">
    <property type="protein sequence ID" value="CDO59189.1"/>
    <property type="molecule type" value="Genomic_DNA"/>
</dbReference>
<feature type="domain" description="Metallo-beta-lactamase" evidence="6">
    <location>
        <begin position="31"/>
        <end position="235"/>
    </location>
</feature>
<dbReference type="Proteomes" id="UP000032160">
    <property type="component" value="Chromosome I"/>
</dbReference>
<dbReference type="CDD" id="cd07729">
    <property type="entry name" value="AHL_lactonase_MBL-fold"/>
    <property type="match status" value="1"/>
</dbReference>
<dbReference type="InterPro" id="IPR051013">
    <property type="entry name" value="MBL_superfamily_lactonases"/>
</dbReference>
<evidence type="ECO:0000313" key="7">
    <source>
        <dbReference type="EMBL" id="CDO59189.1"/>
    </source>
</evidence>
<evidence type="ECO:0000256" key="3">
    <source>
        <dbReference type="ARBA" id="ARBA00022723"/>
    </source>
</evidence>
<dbReference type="OrthoDB" id="9773738at2"/>
<reference evidence="7 8" key="1">
    <citation type="journal article" date="2014" name="Front. Genet.">
        <title>Genome and metabolic network of "Candidatus Phaeomarinobacter ectocarpi" Ec32, a new candidate genus of Alphaproteobacteria frequently associated with brown algae.</title>
        <authorList>
            <person name="Dittami S.M."/>
            <person name="Barbeyron T."/>
            <person name="Boyen C."/>
            <person name="Cambefort J."/>
            <person name="Collet G."/>
            <person name="Delage L."/>
            <person name="Gobet A."/>
            <person name="Groisillier A."/>
            <person name="Leblanc C."/>
            <person name="Michel G."/>
            <person name="Scornet D."/>
            <person name="Siegel A."/>
            <person name="Tapia J.E."/>
            <person name="Tonon T."/>
        </authorList>
    </citation>
    <scope>NUCLEOTIDE SEQUENCE [LARGE SCALE GENOMIC DNA]</scope>
    <source>
        <strain evidence="7 8">Ec32</strain>
    </source>
</reference>
<gene>
    <name evidence="7" type="ORF">BN1012_Phect975</name>
</gene>
<dbReference type="KEGG" id="pect:BN1012_Phect975"/>
<comment type="cofactor">
    <cofactor evidence="1">
        <name>Zn(2+)</name>
        <dbReference type="ChEBI" id="CHEBI:29105"/>
    </cofactor>
</comment>
<keyword evidence="5" id="KW-0862">Zinc</keyword>
<comment type="similarity">
    <text evidence="2">Belongs to the metallo-beta-lactamase superfamily.</text>
</comment>
<dbReference type="STRING" id="1458461.BN1012_Phect975"/>
<evidence type="ECO:0000256" key="5">
    <source>
        <dbReference type="ARBA" id="ARBA00022833"/>
    </source>
</evidence>
<dbReference type="Pfam" id="PF00753">
    <property type="entry name" value="Lactamase_B"/>
    <property type="match status" value="1"/>
</dbReference>